<name>A0A1G1WBH4_9BACT</name>
<feature type="transmembrane region" description="Helical" evidence="1">
    <location>
        <begin position="88"/>
        <end position="109"/>
    </location>
</feature>
<comment type="caution">
    <text evidence="2">The sequence shown here is derived from an EMBL/GenBank/DDBJ whole genome shotgun (WGS) entry which is preliminary data.</text>
</comment>
<sequence>MKKIKILISVDYLPSVLGTALFLVQIILILTKKILTPKIPLWYSKSWGLEQLAGKEWVWIIPVLSALIILLNFAIAKKFFNQELFISRFLNFSSLVVSLLLTITLWRILLLVS</sequence>
<feature type="transmembrane region" description="Helical" evidence="1">
    <location>
        <begin position="57"/>
        <end position="76"/>
    </location>
</feature>
<evidence type="ECO:0000313" key="3">
    <source>
        <dbReference type="Proteomes" id="UP000177103"/>
    </source>
</evidence>
<proteinExistence type="predicted"/>
<keyword evidence="1" id="KW-0812">Transmembrane</keyword>
<keyword evidence="1" id="KW-0472">Membrane</keyword>
<gene>
    <name evidence="2" type="ORF">A2Y57_02560</name>
</gene>
<accession>A0A1G1WBH4</accession>
<organism evidence="2 3">
    <name type="scientific">Candidatus Woykebacteria bacterium RBG_13_40_7b</name>
    <dbReference type="NCBI Taxonomy" id="1802594"/>
    <lineage>
        <taxon>Bacteria</taxon>
        <taxon>Candidatus Woykeibacteriota</taxon>
    </lineage>
</organism>
<feature type="transmembrane region" description="Helical" evidence="1">
    <location>
        <begin position="12"/>
        <end position="31"/>
    </location>
</feature>
<dbReference type="EMBL" id="MHCQ01000004">
    <property type="protein sequence ID" value="OGY25023.1"/>
    <property type="molecule type" value="Genomic_DNA"/>
</dbReference>
<reference evidence="2 3" key="1">
    <citation type="journal article" date="2016" name="Nat. Commun.">
        <title>Thousands of microbial genomes shed light on interconnected biogeochemical processes in an aquifer system.</title>
        <authorList>
            <person name="Anantharaman K."/>
            <person name="Brown C.T."/>
            <person name="Hug L.A."/>
            <person name="Sharon I."/>
            <person name="Castelle C.J."/>
            <person name="Probst A.J."/>
            <person name="Thomas B.C."/>
            <person name="Singh A."/>
            <person name="Wilkins M.J."/>
            <person name="Karaoz U."/>
            <person name="Brodie E.L."/>
            <person name="Williams K.H."/>
            <person name="Hubbard S.S."/>
            <person name="Banfield J.F."/>
        </authorList>
    </citation>
    <scope>NUCLEOTIDE SEQUENCE [LARGE SCALE GENOMIC DNA]</scope>
</reference>
<evidence type="ECO:0000313" key="2">
    <source>
        <dbReference type="EMBL" id="OGY25023.1"/>
    </source>
</evidence>
<evidence type="ECO:0008006" key="4">
    <source>
        <dbReference type="Google" id="ProtNLM"/>
    </source>
</evidence>
<keyword evidence="1" id="KW-1133">Transmembrane helix</keyword>
<dbReference type="AlphaFoldDB" id="A0A1G1WBH4"/>
<protein>
    <recommendedName>
        <fullName evidence="4">DUF1648 domain-containing protein</fullName>
    </recommendedName>
</protein>
<evidence type="ECO:0000256" key="1">
    <source>
        <dbReference type="SAM" id="Phobius"/>
    </source>
</evidence>
<dbReference type="Proteomes" id="UP000177103">
    <property type="component" value="Unassembled WGS sequence"/>
</dbReference>